<name>A0ACC2XSA2_9TREE</name>
<sequence>MRSSYLLATHGVNVPNLNNQINNVSNALQAAVPASGPSSNLQQSTLAQSQWEPQTGIADTDVDGFLRVRKEMIIISAIEETHRRTQQAAAEAYQRKMQMDWKKQRAEILEELAGYSKSDSSDSRTGNLGRSMLGTVSGHKPHVST</sequence>
<evidence type="ECO:0000313" key="1">
    <source>
        <dbReference type="EMBL" id="KAJ9126847.1"/>
    </source>
</evidence>
<proteinExistence type="predicted"/>
<protein>
    <submittedName>
        <fullName evidence="1">Uncharacterized protein</fullName>
    </submittedName>
</protein>
<reference evidence="1" key="1">
    <citation type="submission" date="2023-04" db="EMBL/GenBank/DDBJ databases">
        <title>Draft Genome sequencing of Naganishia species isolated from polar environments using Oxford Nanopore Technology.</title>
        <authorList>
            <person name="Leo P."/>
            <person name="Venkateswaran K."/>
        </authorList>
    </citation>
    <scope>NUCLEOTIDE SEQUENCE</scope>
    <source>
        <strain evidence="1">DBVPG 5303</strain>
    </source>
</reference>
<organism evidence="1 2">
    <name type="scientific">Naganishia onofrii</name>
    <dbReference type="NCBI Taxonomy" id="1851511"/>
    <lineage>
        <taxon>Eukaryota</taxon>
        <taxon>Fungi</taxon>
        <taxon>Dikarya</taxon>
        <taxon>Basidiomycota</taxon>
        <taxon>Agaricomycotina</taxon>
        <taxon>Tremellomycetes</taxon>
        <taxon>Filobasidiales</taxon>
        <taxon>Filobasidiaceae</taxon>
        <taxon>Naganishia</taxon>
    </lineage>
</organism>
<dbReference type="EMBL" id="JASBWV010000004">
    <property type="protein sequence ID" value="KAJ9126847.1"/>
    <property type="molecule type" value="Genomic_DNA"/>
</dbReference>
<keyword evidence="2" id="KW-1185">Reference proteome</keyword>
<comment type="caution">
    <text evidence="1">The sequence shown here is derived from an EMBL/GenBank/DDBJ whole genome shotgun (WGS) entry which is preliminary data.</text>
</comment>
<dbReference type="Proteomes" id="UP001234202">
    <property type="component" value="Unassembled WGS sequence"/>
</dbReference>
<accession>A0ACC2XSA2</accession>
<gene>
    <name evidence="1" type="ORF">QFC24_001880</name>
</gene>
<evidence type="ECO:0000313" key="2">
    <source>
        <dbReference type="Proteomes" id="UP001234202"/>
    </source>
</evidence>